<dbReference type="OrthoDB" id="9798208at2"/>
<comment type="similarity">
    <text evidence="1 3">Belongs to the thioesterase PaaI family.</text>
</comment>
<accession>A0A085GAI7</accession>
<evidence type="ECO:0000313" key="5">
    <source>
        <dbReference type="EMBL" id="KFC80732.1"/>
    </source>
</evidence>
<sequence>MTFWKRQTTLEALNASGQGCMVGHVGIEFTLLADDHLEATMPVDQRTTQPFGLLHGGASVVLAESMGSMAGYLCSEGEQKVVGVEINANHLRSATKGRVKGVCRALHTGRRNQVWQIEIFDEQERLCCISRLTTMIID</sequence>
<dbReference type="CDD" id="cd03443">
    <property type="entry name" value="PaaI_thioesterase"/>
    <property type="match status" value="1"/>
</dbReference>
<dbReference type="EMBL" id="JMPJ01000053">
    <property type="protein sequence ID" value="KFC80732.1"/>
    <property type="molecule type" value="Genomic_DNA"/>
</dbReference>
<comment type="caution">
    <text evidence="3">Lacks conserved residue(s) required for the propagation of feature annotation.</text>
</comment>
<dbReference type="AlphaFoldDB" id="A0A085GAI7"/>
<dbReference type="GO" id="GO:0005829">
    <property type="term" value="C:cytosol"/>
    <property type="evidence" value="ECO:0007669"/>
    <property type="project" value="TreeGrafter"/>
</dbReference>
<dbReference type="InterPro" id="IPR006683">
    <property type="entry name" value="Thioestr_dom"/>
</dbReference>
<reference evidence="5 6" key="1">
    <citation type="submission" date="2014-05" db="EMBL/GenBank/DDBJ databases">
        <title>ATOL: Assembling a taxonomically balanced genome-scale reconstruction of the evolutionary history of the Enterobacteriaceae.</title>
        <authorList>
            <person name="Plunkett G.III."/>
            <person name="Neeno-Eckwall E.C."/>
            <person name="Glasner J.D."/>
            <person name="Perna N.T."/>
        </authorList>
    </citation>
    <scope>NUCLEOTIDE SEQUENCE [LARGE SCALE GENOMIC DNA]</scope>
    <source>
        <strain evidence="5 6">ATCC 33852</strain>
    </source>
</reference>
<comment type="pathway">
    <text evidence="3">Quinol/quinone metabolism; 1,4-dihydroxy-2-naphthoate biosynthesis; 1,4-dihydroxy-2-naphthoate from chorismate: step 7/7.</text>
</comment>
<evidence type="ECO:0000313" key="6">
    <source>
        <dbReference type="Proteomes" id="UP000028640"/>
    </source>
</evidence>
<gene>
    <name evidence="3" type="primary">menI</name>
    <name evidence="5" type="ORF">GEAM_2054</name>
</gene>
<dbReference type="eggNOG" id="COG2050">
    <property type="taxonomic scope" value="Bacteria"/>
</dbReference>
<proteinExistence type="inferred from homology"/>
<comment type="function">
    <text evidence="3">Catalyzes the hydrolysis of 1,4-dihydroxy-2-naphthoyl-CoA (DHNA-CoA) to 1,4-dihydroxy-2-naphthoate (DHNA).</text>
</comment>
<comment type="subunit">
    <text evidence="3">Homotetramer. Dimer of dimers.</text>
</comment>
<dbReference type="UniPathway" id="UPA00079"/>
<dbReference type="GO" id="GO:0009234">
    <property type="term" value="P:menaquinone biosynthetic process"/>
    <property type="evidence" value="ECO:0007669"/>
    <property type="project" value="UniProtKB-UniRule"/>
</dbReference>
<name>A0A085GAI7_EWIA3</name>
<dbReference type="FunFam" id="3.10.129.10:FF:000002">
    <property type="entry name" value="1,4-dihydroxy-2-naphthoyl-CoA hydrolase"/>
    <property type="match status" value="1"/>
</dbReference>
<evidence type="ECO:0000256" key="3">
    <source>
        <dbReference type="HAMAP-Rule" id="MF_01936"/>
    </source>
</evidence>
<evidence type="ECO:0000256" key="2">
    <source>
        <dbReference type="ARBA" id="ARBA00022801"/>
    </source>
</evidence>
<feature type="domain" description="Thioesterase" evidence="4">
    <location>
        <begin position="51"/>
        <end position="128"/>
    </location>
</feature>
<evidence type="ECO:0000256" key="1">
    <source>
        <dbReference type="ARBA" id="ARBA00008324"/>
    </source>
</evidence>
<comment type="catalytic activity">
    <reaction evidence="3">
        <text>1,4-dihydroxy-2-naphthoyl-CoA + H2O = 1,4-dihydroxy-2-naphthoate + CoA + H(+)</text>
        <dbReference type="Rhea" id="RHEA:26309"/>
        <dbReference type="ChEBI" id="CHEBI:11173"/>
        <dbReference type="ChEBI" id="CHEBI:15377"/>
        <dbReference type="ChEBI" id="CHEBI:15378"/>
        <dbReference type="ChEBI" id="CHEBI:57287"/>
        <dbReference type="ChEBI" id="CHEBI:58897"/>
        <dbReference type="EC" id="3.1.2.28"/>
    </reaction>
</comment>
<dbReference type="PANTHER" id="PTHR43240:SF5">
    <property type="entry name" value="1,4-DIHYDROXY-2-NAPHTHOYL-COA THIOESTERASE 1"/>
    <property type="match status" value="1"/>
</dbReference>
<feature type="binding site" evidence="3">
    <location>
        <begin position="90"/>
        <end position="93"/>
    </location>
    <ligand>
        <name>substrate</name>
    </ligand>
</feature>
<dbReference type="InterPro" id="IPR003736">
    <property type="entry name" value="PAAI_dom"/>
</dbReference>
<dbReference type="RefSeq" id="WP_034791154.1">
    <property type="nucleotide sequence ID" value="NZ_JMPJ01000053.1"/>
</dbReference>
<dbReference type="GO" id="GO:0061522">
    <property type="term" value="F:1,4-dihydroxy-2-naphthoyl-CoA thioesterase activity"/>
    <property type="evidence" value="ECO:0007669"/>
    <property type="project" value="UniProtKB-EC"/>
</dbReference>
<dbReference type="NCBIfam" id="NF007631">
    <property type="entry name" value="PRK10293.1"/>
    <property type="match status" value="1"/>
</dbReference>
<dbReference type="SUPFAM" id="SSF54637">
    <property type="entry name" value="Thioesterase/thiol ester dehydrase-isomerase"/>
    <property type="match status" value="1"/>
</dbReference>
<dbReference type="GeneID" id="78380393"/>
<feature type="binding site" evidence="3">
    <location>
        <position position="83"/>
    </location>
    <ligand>
        <name>substrate</name>
    </ligand>
</feature>
<feature type="active site" description="Nucleophile or proton acceptor" evidence="3">
    <location>
        <position position="64"/>
    </location>
</feature>
<keyword evidence="3" id="KW-0474">Menaquinone biosynthesis</keyword>
<dbReference type="EC" id="3.1.2.28" evidence="3"/>
<evidence type="ECO:0000259" key="4">
    <source>
        <dbReference type="Pfam" id="PF03061"/>
    </source>
</evidence>
<dbReference type="UniPathway" id="UPA01057">
    <property type="reaction ID" value="UER01033"/>
</dbReference>
<dbReference type="Pfam" id="PF03061">
    <property type="entry name" value="4HBT"/>
    <property type="match status" value="1"/>
</dbReference>
<dbReference type="InterPro" id="IPR029069">
    <property type="entry name" value="HotDog_dom_sf"/>
</dbReference>
<comment type="pathway">
    <text evidence="3">Quinol/quinone metabolism; menaquinone biosynthesis.</text>
</comment>
<dbReference type="HAMAP" id="MF_01936">
    <property type="entry name" value="MenI"/>
    <property type="match status" value="1"/>
</dbReference>
<dbReference type="PANTHER" id="PTHR43240">
    <property type="entry name" value="1,4-DIHYDROXY-2-NAPHTHOYL-COA THIOESTERASE 1"/>
    <property type="match status" value="1"/>
</dbReference>
<dbReference type="STRING" id="910964.GEAM_2054"/>
<comment type="caution">
    <text evidence="5">The sequence shown here is derived from an EMBL/GenBank/DDBJ whole genome shotgun (WGS) entry which is preliminary data.</text>
</comment>
<dbReference type="NCBIfam" id="TIGR00369">
    <property type="entry name" value="unchar_dom_1"/>
    <property type="match status" value="1"/>
</dbReference>
<dbReference type="Proteomes" id="UP000028640">
    <property type="component" value="Unassembled WGS sequence"/>
</dbReference>
<keyword evidence="6" id="KW-1185">Reference proteome</keyword>
<dbReference type="InterPro" id="IPR030863">
    <property type="entry name" value="MenI"/>
</dbReference>
<protein>
    <recommendedName>
        <fullName evidence="3">1,4-dihydroxy-2-naphthoyl-CoA hydrolase</fullName>
        <shortName evidence="3">DHNA-CoA hydrolase</shortName>
        <ecNumber evidence="3">3.1.2.28</ecNumber>
    </recommendedName>
    <alternativeName>
        <fullName evidence="3">DHNA-CoA thioesterase</fullName>
    </alternativeName>
</protein>
<dbReference type="Gene3D" id="3.10.129.10">
    <property type="entry name" value="Hotdog Thioesterase"/>
    <property type="match status" value="1"/>
</dbReference>
<organism evidence="5 6">
    <name type="scientific">Ewingella americana (strain ATCC 33852 / DSM 4580 / CCUG 14506 / JCM 5911 / LMG 7869 / NCTC 12157 / CDC 1468-78)</name>
    <dbReference type="NCBI Taxonomy" id="910964"/>
    <lineage>
        <taxon>Bacteria</taxon>
        <taxon>Pseudomonadati</taxon>
        <taxon>Pseudomonadota</taxon>
        <taxon>Gammaproteobacteria</taxon>
        <taxon>Enterobacterales</taxon>
        <taxon>Yersiniaceae</taxon>
        <taxon>Ewingella</taxon>
    </lineage>
</organism>
<keyword evidence="2 3" id="KW-0378">Hydrolase</keyword>